<feature type="region of interest" description="Disordered" evidence="1">
    <location>
        <begin position="207"/>
        <end position="238"/>
    </location>
</feature>
<proteinExistence type="predicted"/>
<organism evidence="2 3">
    <name type="scientific">Striga asiatica</name>
    <name type="common">Asiatic witchweed</name>
    <name type="synonym">Buchnera asiatica</name>
    <dbReference type="NCBI Taxonomy" id="4170"/>
    <lineage>
        <taxon>Eukaryota</taxon>
        <taxon>Viridiplantae</taxon>
        <taxon>Streptophyta</taxon>
        <taxon>Embryophyta</taxon>
        <taxon>Tracheophyta</taxon>
        <taxon>Spermatophyta</taxon>
        <taxon>Magnoliopsida</taxon>
        <taxon>eudicotyledons</taxon>
        <taxon>Gunneridae</taxon>
        <taxon>Pentapetalae</taxon>
        <taxon>asterids</taxon>
        <taxon>lamiids</taxon>
        <taxon>Lamiales</taxon>
        <taxon>Orobanchaceae</taxon>
        <taxon>Buchnereae</taxon>
        <taxon>Striga</taxon>
    </lineage>
</organism>
<dbReference type="Pfam" id="PF06881">
    <property type="entry name" value="Elongin_A"/>
    <property type="match status" value="1"/>
</dbReference>
<sequence>MMRKPPSLVDLCVRLAIDNVRYLGNVGTVDNHLLDRILSHCTLDRLKHVEDCTEGRDLSPVTDILWKRFYGRDFGADSANLVDQRLRKSKKTYTWRQLYEAKLQEREEATQQLVDRMKQRYEEEDASVIASNIYNTKSGLMKKAKLDFVNSREVKNIAAMKNKVVHKYQSVSSIGKPHVTSGLGVNNTAVMKNKAVCKNQSVSRIGKPHVTSGLASSSSSSSPPLPMTKMAKPVQRKF</sequence>
<reference evidence="3" key="1">
    <citation type="journal article" date="2019" name="Curr. Biol.">
        <title>Genome Sequence of Striga asiatica Provides Insight into the Evolution of Plant Parasitism.</title>
        <authorList>
            <person name="Yoshida S."/>
            <person name="Kim S."/>
            <person name="Wafula E.K."/>
            <person name="Tanskanen J."/>
            <person name="Kim Y.M."/>
            <person name="Honaas L."/>
            <person name="Yang Z."/>
            <person name="Spallek T."/>
            <person name="Conn C.E."/>
            <person name="Ichihashi Y."/>
            <person name="Cheong K."/>
            <person name="Cui S."/>
            <person name="Der J.P."/>
            <person name="Gundlach H."/>
            <person name="Jiao Y."/>
            <person name="Hori C."/>
            <person name="Ishida J.K."/>
            <person name="Kasahara H."/>
            <person name="Kiba T."/>
            <person name="Kim M.S."/>
            <person name="Koo N."/>
            <person name="Laohavisit A."/>
            <person name="Lee Y.H."/>
            <person name="Lumba S."/>
            <person name="McCourt P."/>
            <person name="Mortimer J.C."/>
            <person name="Mutuku J.M."/>
            <person name="Nomura T."/>
            <person name="Sasaki-Sekimoto Y."/>
            <person name="Seto Y."/>
            <person name="Wang Y."/>
            <person name="Wakatake T."/>
            <person name="Sakakibara H."/>
            <person name="Demura T."/>
            <person name="Yamaguchi S."/>
            <person name="Yoneyama K."/>
            <person name="Manabe R.I."/>
            <person name="Nelson D.C."/>
            <person name="Schulman A.H."/>
            <person name="Timko M.P."/>
            <person name="dePamphilis C.W."/>
            <person name="Choi D."/>
            <person name="Shirasu K."/>
        </authorList>
    </citation>
    <scope>NUCLEOTIDE SEQUENCE [LARGE SCALE GENOMIC DNA]</scope>
    <source>
        <strain evidence="3">cv. UVA1</strain>
    </source>
</reference>
<evidence type="ECO:0008006" key="4">
    <source>
        <dbReference type="Google" id="ProtNLM"/>
    </source>
</evidence>
<dbReference type="AlphaFoldDB" id="A0A5A7QJQ8"/>
<comment type="caution">
    <text evidence="2">The sequence shown here is derived from an EMBL/GenBank/DDBJ whole genome shotgun (WGS) entry which is preliminary data.</text>
</comment>
<evidence type="ECO:0000313" key="2">
    <source>
        <dbReference type="EMBL" id="GER45082.1"/>
    </source>
</evidence>
<dbReference type="Gene3D" id="6.10.250.3180">
    <property type="match status" value="1"/>
</dbReference>
<keyword evidence="3" id="KW-1185">Reference proteome</keyword>
<evidence type="ECO:0000313" key="3">
    <source>
        <dbReference type="Proteomes" id="UP000325081"/>
    </source>
</evidence>
<dbReference type="EMBL" id="BKCP01007181">
    <property type="protein sequence ID" value="GER45082.1"/>
    <property type="molecule type" value="Genomic_DNA"/>
</dbReference>
<dbReference type="Proteomes" id="UP000325081">
    <property type="component" value="Unassembled WGS sequence"/>
</dbReference>
<dbReference type="GO" id="GO:0006368">
    <property type="term" value="P:transcription elongation by RNA polymerase II"/>
    <property type="evidence" value="ECO:0007669"/>
    <property type="project" value="InterPro"/>
</dbReference>
<dbReference type="PANTHER" id="PTHR47543:SF2">
    <property type="entry name" value="RNA POLYMERASE II TRANSCRIPTION FACTOR SIII SUBUNIT A"/>
    <property type="match status" value="1"/>
</dbReference>
<dbReference type="PANTHER" id="PTHR47543">
    <property type="entry name" value="OS08G0169600 PROTEIN"/>
    <property type="match status" value="1"/>
</dbReference>
<accession>A0A5A7QJQ8</accession>
<gene>
    <name evidence="2" type="ORF">STAS_21998</name>
</gene>
<evidence type="ECO:0000256" key="1">
    <source>
        <dbReference type="SAM" id="MobiDB-lite"/>
    </source>
</evidence>
<dbReference type="GO" id="GO:0070449">
    <property type="term" value="C:elongin complex"/>
    <property type="evidence" value="ECO:0007669"/>
    <property type="project" value="InterPro"/>
</dbReference>
<dbReference type="InterPro" id="IPR010684">
    <property type="entry name" value="RNA_pol_II_trans_fac_SIII_A"/>
</dbReference>
<name>A0A5A7QJQ8_STRAF</name>
<protein>
    <recommendedName>
        <fullName evidence="4">Elongin-A</fullName>
    </recommendedName>
</protein>
<dbReference type="OrthoDB" id="21513at2759"/>